<dbReference type="InterPro" id="IPR051226">
    <property type="entry name" value="PP1_Regulatory_Subunit"/>
</dbReference>
<dbReference type="GeneID" id="136806825"/>
<evidence type="ECO:0000313" key="4">
    <source>
        <dbReference type="EnsemblMetazoa" id="CLYHEMP013682.1"/>
    </source>
</evidence>
<feature type="repeat" description="ANK" evidence="2">
    <location>
        <begin position="320"/>
        <end position="352"/>
    </location>
</feature>
<protein>
    <recommendedName>
        <fullName evidence="6">ANK_REP_REGION domain-containing protein</fullName>
    </recommendedName>
</protein>
<dbReference type="AlphaFoldDB" id="A0A7M6DK65"/>
<feature type="repeat" description="ANK" evidence="2">
    <location>
        <begin position="85"/>
        <end position="117"/>
    </location>
</feature>
<dbReference type="SUPFAM" id="SSF48403">
    <property type="entry name" value="Ankyrin repeat"/>
    <property type="match status" value="1"/>
</dbReference>
<dbReference type="GO" id="GO:0005737">
    <property type="term" value="C:cytoplasm"/>
    <property type="evidence" value="ECO:0007669"/>
    <property type="project" value="TreeGrafter"/>
</dbReference>
<keyword evidence="5" id="KW-1185">Reference proteome</keyword>
<dbReference type="OrthoDB" id="19014at2759"/>
<proteinExistence type="predicted"/>
<dbReference type="SMART" id="SM00248">
    <property type="entry name" value="ANK"/>
    <property type="match status" value="5"/>
</dbReference>
<name>A0A7M6DK65_9CNID</name>
<reference evidence="4" key="1">
    <citation type="submission" date="2021-01" db="UniProtKB">
        <authorList>
            <consortium name="EnsemblMetazoa"/>
        </authorList>
    </citation>
    <scope>IDENTIFICATION</scope>
</reference>
<sequence length="387" mass="43574">MGQITETRITPQLTYQVQAFFRAALNMNDTQTVRKLLKHQREAIDIELTNQEGVLPIHLCAIEGNKPMISILLRAGADIDAIDRRGWTCLHAAVHTGNLELCQYLLRKGADPLVYSTKQELPVDLSNYSVITYLLVEVMQQKGQIGLARFHLSRAVAQQKYEVAQQQQEEQKNEVFKTNRRYSQPAVYRQHTSQQSSSILKRRPSQISETVSGNDETRCSWSSTVSDESETGSVRSSSSSSSTSSGLSVQFPTNTLFLNYVHENEHELLDQLLNEHKVGIINKLDRKGLSSIHWAAMHGFDECIRVLVKHGANVDIEDPNGWTALHAAVITEKTECVRQLLKCDSRIYAVTNSGETVFDMTNNQEIKSLLEGHVHSNLKMKLKNSTL</sequence>
<evidence type="ECO:0000256" key="1">
    <source>
        <dbReference type="ARBA" id="ARBA00022737"/>
    </source>
</evidence>
<accession>A0A7M6DK65</accession>
<dbReference type="Pfam" id="PF12796">
    <property type="entry name" value="Ank_2"/>
    <property type="match status" value="2"/>
</dbReference>
<feature type="repeat" description="ANK" evidence="2">
    <location>
        <begin position="52"/>
        <end position="84"/>
    </location>
</feature>
<evidence type="ECO:0008006" key="6">
    <source>
        <dbReference type="Google" id="ProtNLM"/>
    </source>
</evidence>
<dbReference type="Gene3D" id="1.25.40.20">
    <property type="entry name" value="Ankyrin repeat-containing domain"/>
    <property type="match status" value="2"/>
</dbReference>
<dbReference type="PANTHER" id="PTHR24179">
    <property type="entry name" value="PROTEIN PHOSPHATASE 1 REGULATORY SUBUNIT 12"/>
    <property type="match status" value="1"/>
</dbReference>
<feature type="repeat" description="ANK" evidence="2">
    <location>
        <begin position="287"/>
        <end position="319"/>
    </location>
</feature>
<feature type="region of interest" description="Disordered" evidence="3">
    <location>
        <begin position="167"/>
        <end position="248"/>
    </location>
</feature>
<dbReference type="GO" id="GO:0019208">
    <property type="term" value="F:phosphatase regulator activity"/>
    <property type="evidence" value="ECO:0007669"/>
    <property type="project" value="TreeGrafter"/>
</dbReference>
<dbReference type="PANTHER" id="PTHR24179:SF29">
    <property type="entry name" value="LD46604P"/>
    <property type="match status" value="1"/>
</dbReference>
<feature type="compositionally biased region" description="Polar residues" evidence="3">
    <location>
        <begin position="190"/>
        <end position="225"/>
    </location>
</feature>
<keyword evidence="2" id="KW-0040">ANK repeat</keyword>
<dbReference type="PROSITE" id="PS50297">
    <property type="entry name" value="ANK_REP_REGION"/>
    <property type="match status" value="3"/>
</dbReference>
<dbReference type="Proteomes" id="UP000594262">
    <property type="component" value="Unplaced"/>
</dbReference>
<organism evidence="4 5">
    <name type="scientific">Clytia hemisphaerica</name>
    <dbReference type="NCBI Taxonomy" id="252671"/>
    <lineage>
        <taxon>Eukaryota</taxon>
        <taxon>Metazoa</taxon>
        <taxon>Cnidaria</taxon>
        <taxon>Hydrozoa</taxon>
        <taxon>Hydroidolina</taxon>
        <taxon>Leptothecata</taxon>
        <taxon>Obeliida</taxon>
        <taxon>Clytiidae</taxon>
        <taxon>Clytia</taxon>
    </lineage>
</organism>
<dbReference type="PROSITE" id="PS50088">
    <property type="entry name" value="ANK_REPEAT"/>
    <property type="match status" value="4"/>
</dbReference>
<evidence type="ECO:0000256" key="2">
    <source>
        <dbReference type="PROSITE-ProRule" id="PRU00023"/>
    </source>
</evidence>
<keyword evidence="1" id="KW-0677">Repeat</keyword>
<dbReference type="InterPro" id="IPR036770">
    <property type="entry name" value="Ankyrin_rpt-contain_sf"/>
</dbReference>
<dbReference type="RefSeq" id="XP_066919507.1">
    <property type="nucleotide sequence ID" value="XM_067063406.1"/>
</dbReference>
<evidence type="ECO:0000256" key="3">
    <source>
        <dbReference type="SAM" id="MobiDB-lite"/>
    </source>
</evidence>
<dbReference type="InterPro" id="IPR002110">
    <property type="entry name" value="Ankyrin_rpt"/>
</dbReference>
<dbReference type="PRINTS" id="PR01415">
    <property type="entry name" value="ANKYRIN"/>
</dbReference>
<evidence type="ECO:0000313" key="5">
    <source>
        <dbReference type="Proteomes" id="UP000594262"/>
    </source>
</evidence>
<feature type="compositionally biased region" description="Low complexity" evidence="3">
    <location>
        <begin position="231"/>
        <end position="248"/>
    </location>
</feature>
<dbReference type="GO" id="GO:0004857">
    <property type="term" value="F:enzyme inhibitor activity"/>
    <property type="evidence" value="ECO:0007669"/>
    <property type="project" value="TreeGrafter"/>
</dbReference>
<dbReference type="EnsemblMetazoa" id="CLYHEMT013682.1">
    <property type="protein sequence ID" value="CLYHEMP013682.1"/>
    <property type="gene ID" value="CLYHEMG013682"/>
</dbReference>